<dbReference type="GO" id="GO:0006094">
    <property type="term" value="P:gluconeogenesis"/>
    <property type="evidence" value="ECO:0007669"/>
    <property type="project" value="UniProtKB-UniRule"/>
</dbReference>
<keyword evidence="2 4" id="KW-0324">Glycolysis</keyword>
<keyword evidence="4" id="KW-0312">Gluconeogenesis</keyword>
<feature type="active site" description="Proton donor/acceptor" evidence="4 5">
    <location>
        <position position="91"/>
    </location>
</feature>
<dbReference type="SUPFAM" id="SSF53254">
    <property type="entry name" value="Phosphoglycerate mutase-like"/>
    <property type="match status" value="1"/>
</dbReference>
<dbReference type="CDD" id="cd07067">
    <property type="entry name" value="HP_PGM_like"/>
    <property type="match status" value="1"/>
</dbReference>
<dbReference type="Proteomes" id="UP000198528">
    <property type="component" value="Unassembled WGS sequence"/>
</dbReference>
<dbReference type="RefSeq" id="WP_090846127.1">
    <property type="nucleotide sequence ID" value="NZ_FMZL01000008.1"/>
</dbReference>
<feature type="binding site" evidence="4 6">
    <location>
        <begin position="91"/>
        <end position="94"/>
    </location>
    <ligand>
        <name>substrate</name>
    </ligand>
</feature>
<gene>
    <name evidence="4" type="primary">gpmA</name>
    <name evidence="8" type="ORF">SAMN04487824_1082</name>
</gene>
<evidence type="ECO:0000256" key="1">
    <source>
        <dbReference type="ARBA" id="ARBA00006717"/>
    </source>
</evidence>
<evidence type="ECO:0000256" key="3">
    <source>
        <dbReference type="ARBA" id="ARBA00023235"/>
    </source>
</evidence>
<dbReference type="SMART" id="SM00855">
    <property type="entry name" value="PGAM"/>
    <property type="match status" value="1"/>
</dbReference>
<dbReference type="NCBIfam" id="TIGR01258">
    <property type="entry name" value="pgm_1"/>
    <property type="match status" value="1"/>
</dbReference>
<comment type="function">
    <text evidence="4">Catalyzes the interconversion of 2-phosphoglycerate and 3-phosphoglycerate.</text>
</comment>
<dbReference type="AlphaFoldDB" id="A0A1G6KGS8"/>
<comment type="pathway">
    <text evidence="4">Carbohydrate degradation; glycolysis; pyruvate from D-glyceraldehyde 3-phosphate: step 3/5.</text>
</comment>
<evidence type="ECO:0000313" key="9">
    <source>
        <dbReference type="Proteomes" id="UP000198528"/>
    </source>
</evidence>
<dbReference type="InterPro" id="IPR029033">
    <property type="entry name" value="His_PPase_superfam"/>
</dbReference>
<dbReference type="Pfam" id="PF00300">
    <property type="entry name" value="His_Phos_1"/>
    <property type="match status" value="2"/>
</dbReference>
<dbReference type="STRING" id="604330.SAMN04489857_1059"/>
<feature type="binding site" evidence="4 6">
    <location>
        <begin position="118"/>
        <end position="119"/>
    </location>
    <ligand>
        <name>substrate</name>
    </ligand>
</feature>
<dbReference type="Gene3D" id="3.40.50.1240">
    <property type="entry name" value="Phosphoglycerate mutase-like"/>
    <property type="match status" value="1"/>
</dbReference>
<sequence>MATATLVIMRHGESAWTDKRVNRFAGWVDVPLTERGRAQTAEAGRLMREANIRPDAVFTSLLERSIVSADIALHEVGRLWVPVIRSWRLNERHYGAFQGQTRPDMRKAYGEELFETYRRSFDVRPPMIDPSSPYFQADDLRYGALSQDGLDATDPRQIRSECLKDVIARLEPFWGAYVTPPLLLGQTVLVVTHGSVVRSLIKVVEGVSAEEIRKVNVPTGQPRVYEFETGGMGGLRLAGPGRWLDPDAASRGAAEALALGSDPAPSGPA</sequence>
<dbReference type="InterPro" id="IPR013078">
    <property type="entry name" value="His_Pase_superF_clade-1"/>
</dbReference>
<keyword evidence="9" id="KW-1185">Reference proteome</keyword>
<evidence type="ECO:0000256" key="7">
    <source>
        <dbReference type="PIRSR" id="PIRSR613078-3"/>
    </source>
</evidence>
<feature type="site" description="Transition state stabilizer" evidence="4 7">
    <location>
        <position position="193"/>
    </location>
</feature>
<proteinExistence type="inferred from homology"/>
<comment type="catalytic activity">
    <reaction evidence="4">
        <text>(2R)-2-phosphoglycerate = (2R)-3-phosphoglycerate</text>
        <dbReference type="Rhea" id="RHEA:15901"/>
        <dbReference type="ChEBI" id="CHEBI:58272"/>
        <dbReference type="ChEBI" id="CHEBI:58289"/>
        <dbReference type="EC" id="5.4.2.11"/>
    </reaction>
</comment>
<reference evidence="9" key="1">
    <citation type="submission" date="2016-10" db="EMBL/GenBank/DDBJ databases">
        <authorList>
            <person name="Varghese N."/>
            <person name="Submissions S."/>
        </authorList>
    </citation>
    <scope>NUCLEOTIDE SEQUENCE [LARGE SCALE GENOMIC DNA]</scope>
    <source>
        <strain evidence="9">DSM 22619</strain>
    </source>
</reference>
<name>A0A1G6KGS8_9ACTN</name>
<evidence type="ECO:0000256" key="4">
    <source>
        <dbReference type="HAMAP-Rule" id="MF_01039"/>
    </source>
</evidence>
<dbReference type="EC" id="5.4.2.11" evidence="4"/>
<dbReference type="EMBL" id="FMZL01000008">
    <property type="protein sequence ID" value="SDC29775.1"/>
    <property type="molecule type" value="Genomic_DNA"/>
</dbReference>
<dbReference type="PANTHER" id="PTHR11931">
    <property type="entry name" value="PHOSPHOGLYCERATE MUTASE"/>
    <property type="match status" value="1"/>
</dbReference>
<dbReference type="GO" id="GO:0006096">
    <property type="term" value="P:glycolytic process"/>
    <property type="evidence" value="ECO:0007669"/>
    <property type="project" value="UniProtKB-UniRule"/>
</dbReference>
<accession>A0A1G6KGS8</accession>
<evidence type="ECO:0000256" key="2">
    <source>
        <dbReference type="ARBA" id="ARBA00023152"/>
    </source>
</evidence>
<dbReference type="InterPro" id="IPR005952">
    <property type="entry name" value="Phosphogly_mut1"/>
</dbReference>
<comment type="similarity">
    <text evidence="1 4">Belongs to the phosphoglycerate mutase family. BPG-dependent PGAM subfamily.</text>
</comment>
<feature type="binding site" evidence="4 6">
    <location>
        <position position="64"/>
    </location>
    <ligand>
        <name>substrate</name>
    </ligand>
</feature>
<protein>
    <recommendedName>
        <fullName evidence="4">2,3-bisphosphoglycerate-dependent phosphoglycerate mutase</fullName>
        <shortName evidence="4">BPG-dependent PGAM</shortName>
        <shortName evidence="4">PGAM</shortName>
        <shortName evidence="4">Phosphoglyceromutase</shortName>
        <shortName evidence="4">dPGM</shortName>
        <ecNumber evidence="4">5.4.2.11</ecNumber>
    </recommendedName>
</protein>
<comment type="caution">
    <text evidence="4">Lacks conserved residue(s) required for the propagation of feature annotation.</text>
</comment>
<dbReference type="UniPathway" id="UPA00109">
    <property type="reaction ID" value="UER00186"/>
</dbReference>
<organism evidence="8 9">
    <name type="scientific">Parafannyhessea umbonata</name>
    <dbReference type="NCBI Taxonomy" id="604330"/>
    <lineage>
        <taxon>Bacteria</taxon>
        <taxon>Bacillati</taxon>
        <taxon>Actinomycetota</taxon>
        <taxon>Coriobacteriia</taxon>
        <taxon>Coriobacteriales</taxon>
        <taxon>Atopobiaceae</taxon>
        <taxon>Parafannyhessea</taxon>
    </lineage>
</organism>
<evidence type="ECO:0000256" key="5">
    <source>
        <dbReference type="PIRSR" id="PIRSR613078-1"/>
    </source>
</evidence>
<evidence type="ECO:0000256" key="6">
    <source>
        <dbReference type="PIRSR" id="PIRSR613078-2"/>
    </source>
</evidence>
<feature type="active site" description="Tele-phosphohistidine intermediate" evidence="4 5">
    <location>
        <position position="11"/>
    </location>
</feature>
<evidence type="ECO:0000313" key="8">
    <source>
        <dbReference type="EMBL" id="SDC29775.1"/>
    </source>
</evidence>
<keyword evidence="3 4" id="KW-0413">Isomerase</keyword>
<dbReference type="HAMAP" id="MF_01039">
    <property type="entry name" value="PGAM_GpmA"/>
    <property type="match status" value="1"/>
</dbReference>
<dbReference type="GO" id="GO:0004619">
    <property type="term" value="F:phosphoglycerate mutase activity"/>
    <property type="evidence" value="ECO:0007669"/>
    <property type="project" value="UniProtKB-UniRule"/>
</dbReference>